<evidence type="ECO:0000256" key="7">
    <source>
        <dbReference type="ARBA" id="ARBA00022777"/>
    </source>
</evidence>
<name>A0A642UMJ0_DIURU</name>
<keyword evidence="11" id="KW-0137">Centromere</keyword>
<sequence length="286" mass="33730">MVVQEDSEPPRYTTDLSINDFEIGRALGRGKLGSVYCARHRESGYIVALKVMKKRELVEMQLEKNLGREITIQLQLYHINISRLYGYFYDRDNVYLIVEYAVDGELYHHLRAAKRFPDVLASYYIFQVTKALKYLHGKGIIHRDIKPENLLRDENHIIKLSDFGWSVRAKADNRRHTICGTLDYLPPEMVEKKDHNYQVDLWALGVLCYELLTGKPPFENVNRDITYKRIVRVDFRFPPSMDRDAIDLITQLCQKDPRRRLSLAQVLRHPWIYKHRPKWPRPMAGS</sequence>
<dbReference type="GeneID" id="54781768"/>
<dbReference type="GO" id="GO:0072479">
    <property type="term" value="P:response to mitotic cell cycle spindle assembly checkpoint signaling"/>
    <property type="evidence" value="ECO:0007669"/>
    <property type="project" value="UniProtKB-ARBA"/>
</dbReference>
<keyword evidence="10 15" id="KW-0067">ATP-binding</keyword>
<evidence type="ECO:0000256" key="1">
    <source>
        <dbReference type="ARBA" id="ARBA00004629"/>
    </source>
</evidence>
<evidence type="ECO:0000313" key="20">
    <source>
        <dbReference type="Proteomes" id="UP000449547"/>
    </source>
</evidence>
<comment type="catalytic activity">
    <reaction evidence="13 17">
        <text>L-seryl-[protein] + ATP = O-phospho-L-seryl-[protein] + ADP + H(+)</text>
        <dbReference type="Rhea" id="RHEA:17989"/>
        <dbReference type="Rhea" id="RHEA-COMP:9863"/>
        <dbReference type="Rhea" id="RHEA-COMP:11604"/>
        <dbReference type="ChEBI" id="CHEBI:15378"/>
        <dbReference type="ChEBI" id="CHEBI:29999"/>
        <dbReference type="ChEBI" id="CHEBI:30616"/>
        <dbReference type="ChEBI" id="CHEBI:83421"/>
        <dbReference type="ChEBI" id="CHEBI:456216"/>
        <dbReference type="EC" id="2.7.11.1"/>
    </reaction>
</comment>
<gene>
    <name evidence="19" type="ORF">DIURU_003117</name>
</gene>
<keyword evidence="5 17" id="KW-0808">Transferase</keyword>
<evidence type="ECO:0000256" key="5">
    <source>
        <dbReference type="ARBA" id="ARBA00022679"/>
    </source>
</evidence>
<dbReference type="SUPFAM" id="SSF56112">
    <property type="entry name" value="Protein kinase-like (PK-like)"/>
    <property type="match status" value="1"/>
</dbReference>
<keyword evidence="8" id="KW-0159">Chromosome partition</keyword>
<evidence type="ECO:0000256" key="4">
    <source>
        <dbReference type="ARBA" id="ARBA00022527"/>
    </source>
</evidence>
<keyword evidence="6 15" id="KW-0547">Nucleotide-binding</keyword>
<keyword evidence="4 17" id="KW-0723">Serine/threonine-protein kinase</keyword>
<evidence type="ECO:0000256" key="3">
    <source>
        <dbReference type="ARBA" id="ARBA00021157"/>
    </source>
</evidence>
<dbReference type="InterPro" id="IPR011009">
    <property type="entry name" value="Kinase-like_dom_sf"/>
</dbReference>
<comment type="similarity">
    <text evidence="17">Belongs to the protein kinase superfamily. Ser/Thr protein kinase family. Aurora subfamily.</text>
</comment>
<dbReference type="GO" id="GO:0004674">
    <property type="term" value="F:protein serine/threonine kinase activity"/>
    <property type="evidence" value="ECO:0007669"/>
    <property type="project" value="UniProtKB-KW"/>
</dbReference>
<feature type="binding site" evidence="15">
    <location>
        <begin position="99"/>
        <end position="101"/>
    </location>
    <ligand>
        <name>ATP</name>
        <dbReference type="ChEBI" id="CHEBI:30616"/>
    </ligand>
</feature>
<feature type="binding site" evidence="15">
    <location>
        <position position="50"/>
    </location>
    <ligand>
        <name>ATP</name>
        <dbReference type="ChEBI" id="CHEBI:30616"/>
    </ligand>
</feature>
<comment type="catalytic activity">
    <reaction evidence="12 17">
        <text>L-threonyl-[protein] + ATP = O-phospho-L-threonyl-[protein] + ADP + H(+)</text>
        <dbReference type="Rhea" id="RHEA:46608"/>
        <dbReference type="Rhea" id="RHEA-COMP:11060"/>
        <dbReference type="Rhea" id="RHEA-COMP:11605"/>
        <dbReference type="ChEBI" id="CHEBI:15378"/>
        <dbReference type="ChEBI" id="CHEBI:30013"/>
        <dbReference type="ChEBI" id="CHEBI:30616"/>
        <dbReference type="ChEBI" id="CHEBI:61977"/>
        <dbReference type="ChEBI" id="CHEBI:456216"/>
        <dbReference type="EC" id="2.7.11.1"/>
    </reaction>
</comment>
<dbReference type="FunFam" id="1.10.510.10:FF:000235">
    <property type="entry name" value="Serine/threonine-protein kinase ark1"/>
    <property type="match status" value="1"/>
</dbReference>
<evidence type="ECO:0000256" key="14">
    <source>
        <dbReference type="PIRSR" id="PIRSR630616-1"/>
    </source>
</evidence>
<dbReference type="GO" id="GO:0000776">
    <property type="term" value="C:kinetochore"/>
    <property type="evidence" value="ECO:0007669"/>
    <property type="project" value="UniProtKB-KW"/>
</dbReference>
<dbReference type="GO" id="GO:0051233">
    <property type="term" value="C:spindle midzone"/>
    <property type="evidence" value="ECO:0007669"/>
    <property type="project" value="UniProtKB-ARBA"/>
</dbReference>
<dbReference type="OrthoDB" id="377346at2759"/>
<dbReference type="GO" id="GO:0005524">
    <property type="term" value="F:ATP binding"/>
    <property type="evidence" value="ECO:0007669"/>
    <property type="project" value="UniProtKB-UniRule"/>
</dbReference>
<feature type="cross-link" description="Glycyl lysine isopeptide (Lys-Gly) (interchain with G-Cter in SUMO2)" evidence="16">
    <location>
        <position position="146"/>
    </location>
</feature>
<dbReference type="FunFam" id="3.30.200.20:FF:000042">
    <property type="entry name" value="Aurora kinase A"/>
    <property type="match status" value="1"/>
</dbReference>
<dbReference type="AlphaFoldDB" id="A0A642UMJ0"/>
<protein>
    <recommendedName>
        <fullName evidence="3 17">Aurora kinase</fullName>
        <ecNumber evidence="2 17">2.7.11.1</ecNumber>
    </recommendedName>
</protein>
<evidence type="ECO:0000313" key="19">
    <source>
        <dbReference type="EMBL" id="KAA8901752.1"/>
    </source>
</evidence>
<dbReference type="Pfam" id="PF00069">
    <property type="entry name" value="Pkinase"/>
    <property type="match status" value="1"/>
</dbReference>
<dbReference type="VEuPathDB" id="FungiDB:DIURU_003117"/>
<dbReference type="SMART" id="SM00220">
    <property type="entry name" value="S_TKc"/>
    <property type="match status" value="1"/>
</dbReference>
<dbReference type="GO" id="GO:0044779">
    <property type="term" value="P:meiotic spindle checkpoint signaling"/>
    <property type="evidence" value="ECO:0007669"/>
    <property type="project" value="UniProtKB-ARBA"/>
</dbReference>
<evidence type="ECO:0000259" key="18">
    <source>
        <dbReference type="PROSITE" id="PS50011"/>
    </source>
</evidence>
<comment type="caution">
    <text evidence="19">The sequence shown here is derived from an EMBL/GenBank/DDBJ whole genome shotgun (WGS) entry which is preliminary data.</text>
</comment>
<accession>A0A642UMJ0</accession>
<dbReference type="InterPro" id="IPR030616">
    <property type="entry name" value="Aur-like"/>
</dbReference>
<dbReference type="OMA" id="ESRFPEW"/>
<dbReference type="PROSITE" id="PS50011">
    <property type="entry name" value="PROTEIN_KINASE_DOM"/>
    <property type="match status" value="1"/>
</dbReference>
<dbReference type="EMBL" id="SWFT01000100">
    <property type="protein sequence ID" value="KAA8901752.1"/>
    <property type="molecule type" value="Genomic_DNA"/>
</dbReference>
<evidence type="ECO:0000256" key="9">
    <source>
        <dbReference type="ARBA" id="ARBA00022838"/>
    </source>
</evidence>
<evidence type="ECO:0000256" key="6">
    <source>
        <dbReference type="ARBA" id="ARBA00022741"/>
    </source>
</evidence>
<evidence type="ECO:0000256" key="15">
    <source>
        <dbReference type="PIRSR" id="PIRSR630616-2"/>
    </source>
</evidence>
<dbReference type="RefSeq" id="XP_034012108.1">
    <property type="nucleotide sequence ID" value="XM_034155844.1"/>
</dbReference>
<dbReference type="GO" id="GO:0045143">
    <property type="term" value="P:homologous chromosome segregation"/>
    <property type="evidence" value="ECO:0007669"/>
    <property type="project" value="UniProtKB-ARBA"/>
</dbReference>
<evidence type="ECO:0000256" key="2">
    <source>
        <dbReference type="ARBA" id="ARBA00012513"/>
    </source>
</evidence>
<dbReference type="GO" id="GO:0032133">
    <property type="term" value="C:chromosome passenger complex"/>
    <property type="evidence" value="ECO:0007669"/>
    <property type="project" value="UniProtKB-ARBA"/>
</dbReference>
<feature type="binding site" evidence="15">
    <location>
        <position position="31"/>
    </location>
    <ligand>
        <name>ATP</name>
        <dbReference type="ChEBI" id="CHEBI:30616"/>
    </ligand>
</feature>
<dbReference type="GO" id="GO:0090266">
    <property type="term" value="P:regulation of mitotic cell cycle spindle assembly checkpoint"/>
    <property type="evidence" value="ECO:0007669"/>
    <property type="project" value="UniProtKB-ARBA"/>
</dbReference>
<feature type="domain" description="Protein kinase" evidence="18">
    <location>
        <begin position="21"/>
        <end position="272"/>
    </location>
</feature>
<keyword evidence="9" id="KW-0995">Kinetochore</keyword>
<dbReference type="GO" id="GO:1902115">
    <property type="term" value="P:regulation of organelle assembly"/>
    <property type="evidence" value="ECO:0007669"/>
    <property type="project" value="UniProtKB-ARBA"/>
</dbReference>
<keyword evidence="7 17" id="KW-0418">Kinase</keyword>
<dbReference type="PANTHER" id="PTHR24350">
    <property type="entry name" value="SERINE/THREONINE-PROTEIN KINASE IAL-RELATED"/>
    <property type="match status" value="1"/>
</dbReference>
<dbReference type="GO" id="GO:0008608">
    <property type="term" value="P:attachment of spindle microtubules to kinetochore"/>
    <property type="evidence" value="ECO:0007669"/>
    <property type="project" value="UniProtKB-ARBA"/>
</dbReference>
<dbReference type="GO" id="GO:0032465">
    <property type="term" value="P:regulation of cytokinesis"/>
    <property type="evidence" value="ECO:0007669"/>
    <property type="project" value="UniProtKB-ARBA"/>
</dbReference>
<dbReference type="EC" id="2.7.11.1" evidence="2 17"/>
<proteinExistence type="inferred from homology"/>
<evidence type="ECO:0000256" key="11">
    <source>
        <dbReference type="ARBA" id="ARBA00023328"/>
    </source>
</evidence>
<dbReference type="GO" id="GO:0000819">
    <property type="term" value="P:sister chromatid segregation"/>
    <property type="evidence" value="ECO:0007669"/>
    <property type="project" value="UniProtKB-ARBA"/>
</dbReference>
<keyword evidence="20" id="KW-1185">Reference proteome</keyword>
<feature type="binding site" evidence="15">
    <location>
        <begin position="148"/>
        <end position="149"/>
    </location>
    <ligand>
        <name>ATP</name>
        <dbReference type="ChEBI" id="CHEBI:30616"/>
    </ligand>
</feature>
<dbReference type="InterPro" id="IPR000719">
    <property type="entry name" value="Prot_kinase_dom"/>
</dbReference>
<evidence type="ECO:0000256" key="12">
    <source>
        <dbReference type="ARBA" id="ARBA00047899"/>
    </source>
</evidence>
<evidence type="ECO:0000256" key="17">
    <source>
        <dbReference type="RuleBase" id="RU367134"/>
    </source>
</evidence>
<organism evidence="19 20">
    <name type="scientific">Diutina rugosa</name>
    <name type="common">Yeast</name>
    <name type="synonym">Candida rugosa</name>
    <dbReference type="NCBI Taxonomy" id="5481"/>
    <lineage>
        <taxon>Eukaryota</taxon>
        <taxon>Fungi</taxon>
        <taxon>Dikarya</taxon>
        <taxon>Ascomycota</taxon>
        <taxon>Saccharomycotina</taxon>
        <taxon>Pichiomycetes</taxon>
        <taxon>Debaryomycetaceae</taxon>
        <taxon>Diutina</taxon>
    </lineage>
</organism>
<comment type="subcellular location">
    <subcellularLocation>
        <location evidence="1">Chromosome</location>
        <location evidence="1">Centromere</location>
        <location evidence="1">Kinetochore</location>
    </subcellularLocation>
</comment>
<dbReference type="Proteomes" id="UP000449547">
    <property type="component" value="Unassembled WGS sequence"/>
</dbReference>
<evidence type="ECO:0000256" key="8">
    <source>
        <dbReference type="ARBA" id="ARBA00022829"/>
    </source>
</evidence>
<dbReference type="CDD" id="cd14007">
    <property type="entry name" value="STKc_Aurora"/>
    <property type="match status" value="1"/>
</dbReference>
<reference evidence="19 20" key="1">
    <citation type="submission" date="2019-07" db="EMBL/GenBank/DDBJ databases">
        <title>Genome assembly of two rare yeast pathogens: Diutina rugosa and Trichomonascus ciferrii.</title>
        <authorList>
            <person name="Mixao V."/>
            <person name="Saus E."/>
            <person name="Hansen A."/>
            <person name="Lass-Flor C."/>
            <person name="Gabaldon T."/>
        </authorList>
    </citation>
    <scope>NUCLEOTIDE SEQUENCE [LARGE SCALE GENOMIC DNA]</scope>
    <source>
        <strain evidence="19 20">CBS 613</strain>
    </source>
</reference>
<feature type="binding site" evidence="15">
    <location>
        <position position="162"/>
    </location>
    <ligand>
        <name>ATP</name>
        <dbReference type="ChEBI" id="CHEBI:30616"/>
    </ligand>
</feature>
<evidence type="ECO:0000256" key="13">
    <source>
        <dbReference type="ARBA" id="ARBA00048679"/>
    </source>
</evidence>
<dbReference type="PIRSF" id="PIRSF000654">
    <property type="entry name" value="Integrin-linked_kinase"/>
    <property type="match status" value="1"/>
</dbReference>
<evidence type="ECO:0000256" key="10">
    <source>
        <dbReference type="ARBA" id="ARBA00022840"/>
    </source>
</evidence>
<evidence type="ECO:0000256" key="16">
    <source>
        <dbReference type="PIRSR" id="PIRSR630616-3"/>
    </source>
</evidence>
<feature type="active site" description="Proton acceptor" evidence="14">
    <location>
        <position position="144"/>
    </location>
</feature>
<dbReference type="Gene3D" id="1.10.510.10">
    <property type="entry name" value="Transferase(Phosphotransferase) domain 1"/>
    <property type="match status" value="1"/>
</dbReference>